<accession>A0AAD6XPB8</accession>
<evidence type="ECO:0000313" key="2">
    <source>
        <dbReference type="EMBL" id="KAJ7093269.1"/>
    </source>
</evidence>
<dbReference type="Proteomes" id="UP001222325">
    <property type="component" value="Unassembled WGS sequence"/>
</dbReference>
<sequence>MTDPSLSPAGGQPRAPVPHLDAPTAPPGPLGPVLRLLKGADARIRTISEHFGLQTHVKILYDSGENYATHETEVVGHAVLADDVLNTERVNEESGVELYAVLEARAPTVPLHWVTKITEKNRVGSSCIAYGNEASLAHVYGNAALFVKVPPYGEGIRAAQ</sequence>
<proteinExistence type="predicted"/>
<evidence type="ECO:0000313" key="3">
    <source>
        <dbReference type="Proteomes" id="UP001222325"/>
    </source>
</evidence>
<comment type="caution">
    <text evidence="2">The sequence shown here is derived from an EMBL/GenBank/DDBJ whole genome shotgun (WGS) entry which is preliminary data.</text>
</comment>
<evidence type="ECO:0000256" key="1">
    <source>
        <dbReference type="SAM" id="MobiDB-lite"/>
    </source>
</evidence>
<protein>
    <submittedName>
        <fullName evidence="2">Uncharacterized protein</fullName>
    </submittedName>
</protein>
<feature type="region of interest" description="Disordered" evidence="1">
    <location>
        <begin position="1"/>
        <end position="28"/>
    </location>
</feature>
<name>A0AAD6XPB8_9AGAR</name>
<organism evidence="2 3">
    <name type="scientific">Mycena belliarum</name>
    <dbReference type="NCBI Taxonomy" id="1033014"/>
    <lineage>
        <taxon>Eukaryota</taxon>
        <taxon>Fungi</taxon>
        <taxon>Dikarya</taxon>
        <taxon>Basidiomycota</taxon>
        <taxon>Agaricomycotina</taxon>
        <taxon>Agaricomycetes</taxon>
        <taxon>Agaricomycetidae</taxon>
        <taxon>Agaricales</taxon>
        <taxon>Marasmiineae</taxon>
        <taxon>Mycenaceae</taxon>
        <taxon>Mycena</taxon>
    </lineage>
</organism>
<gene>
    <name evidence="2" type="ORF">B0H15DRAFT_947410</name>
</gene>
<keyword evidence="3" id="KW-1185">Reference proteome</keyword>
<reference evidence="2" key="1">
    <citation type="submission" date="2023-03" db="EMBL/GenBank/DDBJ databases">
        <title>Massive genome expansion in bonnet fungi (Mycena s.s.) driven by repeated elements and novel gene families across ecological guilds.</title>
        <authorList>
            <consortium name="Lawrence Berkeley National Laboratory"/>
            <person name="Harder C.B."/>
            <person name="Miyauchi S."/>
            <person name="Viragh M."/>
            <person name="Kuo A."/>
            <person name="Thoen E."/>
            <person name="Andreopoulos B."/>
            <person name="Lu D."/>
            <person name="Skrede I."/>
            <person name="Drula E."/>
            <person name="Henrissat B."/>
            <person name="Morin E."/>
            <person name="Kohler A."/>
            <person name="Barry K."/>
            <person name="LaButti K."/>
            <person name="Morin E."/>
            <person name="Salamov A."/>
            <person name="Lipzen A."/>
            <person name="Mereny Z."/>
            <person name="Hegedus B."/>
            <person name="Baldrian P."/>
            <person name="Stursova M."/>
            <person name="Weitz H."/>
            <person name="Taylor A."/>
            <person name="Grigoriev I.V."/>
            <person name="Nagy L.G."/>
            <person name="Martin F."/>
            <person name="Kauserud H."/>
        </authorList>
    </citation>
    <scope>NUCLEOTIDE SEQUENCE</scope>
    <source>
        <strain evidence="2">CBHHK173m</strain>
    </source>
</reference>
<dbReference type="AlphaFoldDB" id="A0AAD6XPB8"/>
<dbReference type="EMBL" id="JARJCN010000016">
    <property type="protein sequence ID" value="KAJ7093269.1"/>
    <property type="molecule type" value="Genomic_DNA"/>
</dbReference>